<sequence length="67" mass="8212">MIKGFPEENYDCEDEEQIFLHSELLIFVLHNLWSAFIFIMKQILSGTEDLFGFYMLCRWSRRTDRMR</sequence>
<accession>A0AAV8PBT0</accession>
<feature type="transmembrane region" description="Helical" evidence="1">
    <location>
        <begin position="32"/>
        <end position="57"/>
    </location>
</feature>
<dbReference type="AlphaFoldDB" id="A0AAV8PBT0"/>
<dbReference type="EMBL" id="JAQQAF010000006">
    <property type="protein sequence ID" value="KAJ8476386.1"/>
    <property type="molecule type" value="Genomic_DNA"/>
</dbReference>
<keyword evidence="3" id="KW-1185">Reference proteome</keyword>
<evidence type="ECO:0000313" key="2">
    <source>
        <dbReference type="EMBL" id="KAJ8476386.1"/>
    </source>
</evidence>
<protein>
    <submittedName>
        <fullName evidence="2">Uncharacterized protein</fullName>
    </submittedName>
</protein>
<name>A0AAV8PBT0_ENSVE</name>
<keyword evidence="1" id="KW-1133">Transmembrane helix</keyword>
<comment type="caution">
    <text evidence="2">The sequence shown here is derived from an EMBL/GenBank/DDBJ whole genome shotgun (WGS) entry which is preliminary data.</text>
</comment>
<evidence type="ECO:0000256" key="1">
    <source>
        <dbReference type="SAM" id="Phobius"/>
    </source>
</evidence>
<organism evidence="2 3">
    <name type="scientific">Ensete ventricosum</name>
    <name type="common">Abyssinian banana</name>
    <name type="synonym">Musa ensete</name>
    <dbReference type="NCBI Taxonomy" id="4639"/>
    <lineage>
        <taxon>Eukaryota</taxon>
        <taxon>Viridiplantae</taxon>
        <taxon>Streptophyta</taxon>
        <taxon>Embryophyta</taxon>
        <taxon>Tracheophyta</taxon>
        <taxon>Spermatophyta</taxon>
        <taxon>Magnoliopsida</taxon>
        <taxon>Liliopsida</taxon>
        <taxon>Zingiberales</taxon>
        <taxon>Musaceae</taxon>
        <taxon>Ensete</taxon>
    </lineage>
</organism>
<keyword evidence="1" id="KW-0472">Membrane</keyword>
<evidence type="ECO:0000313" key="3">
    <source>
        <dbReference type="Proteomes" id="UP001222027"/>
    </source>
</evidence>
<reference evidence="2 3" key="1">
    <citation type="submission" date="2022-12" db="EMBL/GenBank/DDBJ databases">
        <title>Chromosome-scale assembly of the Ensete ventricosum genome.</title>
        <authorList>
            <person name="Dussert Y."/>
            <person name="Stocks J."/>
            <person name="Wendawek A."/>
            <person name="Woldeyes F."/>
            <person name="Nichols R.A."/>
            <person name="Borrell J.S."/>
        </authorList>
    </citation>
    <scope>NUCLEOTIDE SEQUENCE [LARGE SCALE GENOMIC DNA]</scope>
    <source>
        <strain evidence="3">cv. Maze</strain>
        <tissue evidence="2">Seeds</tissue>
    </source>
</reference>
<dbReference type="Proteomes" id="UP001222027">
    <property type="component" value="Unassembled WGS sequence"/>
</dbReference>
<gene>
    <name evidence="2" type="ORF">OPV22_020113</name>
</gene>
<proteinExistence type="predicted"/>
<keyword evidence="1" id="KW-0812">Transmembrane</keyword>